<keyword evidence="5" id="KW-0560">Oxidoreductase</keyword>
<dbReference type="SUPFAM" id="SSF47203">
    <property type="entry name" value="Acyl-CoA dehydrogenase C-terminal domain-like"/>
    <property type="match status" value="1"/>
</dbReference>
<dbReference type="eggNOG" id="COG1960">
    <property type="taxonomic scope" value="Bacteria"/>
</dbReference>
<evidence type="ECO:0000259" key="6">
    <source>
        <dbReference type="Pfam" id="PF00441"/>
    </source>
</evidence>
<dbReference type="CDD" id="cd00567">
    <property type="entry name" value="ACAD"/>
    <property type="match status" value="1"/>
</dbReference>
<keyword evidence="9" id="KW-1185">Reference proteome</keyword>
<organism evidence="8 9">
    <name type="scientific">Endozoicomonas numazuensis</name>
    <dbReference type="NCBI Taxonomy" id="1137799"/>
    <lineage>
        <taxon>Bacteria</taxon>
        <taxon>Pseudomonadati</taxon>
        <taxon>Pseudomonadota</taxon>
        <taxon>Gammaproteobacteria</taxon>
        <taxon>Oceanospirillales</taxon>
        <taxon>Endozoicomonadaceae</taxon>
        <taxon>Endozoicomonas</taxon>
    </lineage>
</organism>
<dbReference type="InterPro" id="IPR009075">
    <property type="entry name" value="AcylCo_DH/oxidase_C"/>
</dbReference>
<dbReference type="STRING" id="1137799.GZ78_07225"/>
<accession>A0A081NMJ5</accession>
<evidence type="ECO:0008006" key="10">
    <source>
        <dbReference type="Google" id="ProtNLM"/>
    </source>
</evidence>
<dbReference type="EMBL" id="JOKH01000001">
    <property type="protein sequence ID" value="KEQ19668.1"/>
    <property type="molecule type" value="Genomic_DNA"/>
</dbReference>
<evidence type="ECO:0000256" key="3">
    <source>
        <dbReference type="ARBA" id="ARBA00022630"/>
    </source>
</evidence>
<comment type="similarity">
    <text evidence="2">Belongs to the acyl-CoA dehydrogenase family.</text>
</comment>
<dbReference type="InterPro" id="IPR037069">
    <property type="entry name" value="AcylCoA_DH/ox_N_sf"/>
</dbReference>
<gene>
    <name evidence="8" type="ORF">GZ78_07225</name>
</gene>
<evidence type="ECO:0000256" key="2">
    <source>
        <dbReference type="ARBA" id="ARBA00009347"/>
    </source>
</evidence>
<reference evidence="8 9" key="1">
    <citation type="submission" date="2014-06" db="EMBL/GenBank/DDBJ databases">
        <title>Whole Genome Sequences of Three Symbiotic Endozoicomonas Bacteria.</title>
        <authorList>
            <person name="Neave M.J."/>
            <person name="Apprill A."/>
            <person name="Voolstra C.R."/>
        </authorList>
    </citation>
    <scope>NUCLEOTIDE SEQUENCE [LARGE SCALE GENOMIC DNA]</scope>
    <source>
        <strain evidence="8 9">DSM 25634</strain>
    </source>
</reference>
<keyword evidence="4" id="KW-0274">FAD</keyword>
<dbReference type="SUPFAM" id="SSF56645">
    <property type="entry name" value="Acyl-CoA dehydrogenase NM domain-like"/>
    <property type="match status" value="1"/>
</dbReference>
<dbReference type="InterPro" id="IPR046373">
    <property type="entry name" value="Acyl-CoA_Oxase/DH_mid-dom_sf"/>
</dbReference>
<dbReference type="InterPro" id="IPR009100">
    <property type="entry name" value="AcylCoA_DH/oxidase_NM_dom_sf"/>
</dbReference>
<dbReference type="PANTHER" id="PTHR43884">
    <property type="entry name" value="ACYL-COA DEHYDROGENASE"/>
    <property type="match status" value="1"/>
</dbReference>
<comment type="cofactor">
    <cofactor evidence="1">
        <name>FAD</name>
        <dbReference type="ChEBI" id="CHEBI:57692"/>
    </cofactor>
</comment>
<dbReference type="Gene3D" id="1.10.540.10">
    <property type="entry name" value="Acyl-CoA dehydrogenase/oxidase, N-terminal domain"/>
    <property type="match status" value="1"/>
</dbReference>
<dbReference type="Gene3D" id="2.40.110.10">
    <property type="entry name" value="Butyryl-CoA Dehydrogenase, subunit A, domain 2"/>
    <property type="match status" value="1"/>
</dbReference>
<dbReference type="Pfam" id="PF02771">
    <property type="entry name" value="Acyl-CoA_dh_N"/>
    <property type="match status" value="1"/>
</dbReference>
<sequence>MDFSFNDTQTDVQNLANQILTDLSTTERLNAIDQQEDRFDDKLWAQLAESGLLGTAISEDNGGMGFGLTELCLFIEEVGRTVAATPVIPVLVSAALPVQKFGSPDQQKRLLPDVVTGKKLITAGLSEALAECPSSPVTVAEPTGKGFKLTGSKIAVPFAHKAERILVTAKVDDEVAVLLLDPQAEGVELNREISTTREPWFEVVMNEVLVTEEDVLVTGPEGRSAALWIAERTVAASCAMQLGVVDQSMKITAGYTCERVQFGVPVGSFQAVQHRAADCFIDVTCLKLTTYQAVSLLDSEKEATNEVLMAKIWAGDTGHRVSYASQHLHGGTGIDKDYHLWRYCLWARQLEMNLGSSASLLAVLGGRIAEGKAFAE</sequence>
<evidence type="ECO:0000256" key="5">
    <source>
        <dbReference type="ARBA" id="ARBA00023002"/>
    </source>
</evidence>
<dbReference type="Gene3D" id="1.20.140.10">
    <property type="entry name" value="Butyryl-CoA Dehydrogenase, subunit A, domain 3"/>
    <property type="match status" value="1"/>
</dbReference>
<evidence type="ECO:0000313" key="9">
    <source>
        <dbReference type="Proteomes" id="UP000028073"/>
    </source>
</evidence>
<evidence type="ECO:0000313" key="8">
    <source>
        <dbReference type="EMBL" id="KEQ19668.1"/>
    </source>
</evidence>
<dbReference type="OrthoDB" id="4319499at2"/>
<dbReference type="GO" id="GO:0050660">
    <property type="term" value="F:flavin adenine dinucleotide binding"/>
    <property type="evidence" value="ECO:0007669"/>
    <property type="project" value="InterPro"/>
</dbReference>
<dbReference type="Pfam" id="PF00441">
    <property type="entry name" value="Acyl-CoA_dh_1"/>
    <property type="match status" value="1"/>
</dbReference>
<proteinExistence type="inferred from homology"/>
<dbReference type="Proteomes" id="UP000028073">
    <property type="component" value="Unassembled WGS sequence"/>
</dbReference>
<comment type="caution">
    <text evidence="8">The sequence shown here is derived from an EMBL/GenBank/DDBJ whole genome shotgun (WGS) entry which is preliminary data.</text>
</comment>
<dbReference type="AlphaFoldDB" id="A0A081NMJ5"/>
<keyword evidence="3" id="KW-0285">Flavoprotein</keyword>
<name>A0A081NMJ5_9GAMM</name>
<feature type="domain" description="Acyl-CoA dehydrogenase/oxidase C-terminal" evidence="6">
    <location>
        <begin position="233"/>
        <end position="366"/>
    </location>
</feature>
<feature type="domain" description="Acyl-CoA dehydrogenase/oxidase N-terminal" evidence="7">
    <location>
        <begin position="26"/>
        <end position="118"/>
    </location>
</feature>
<dbReference type="RefSeq" id="WP_034833636.1">
    <property type="nucleotide sequence ID" value="NZ_JOKH01000001.1"/>
</dbReference>
<evidence type="ECO:0000256" key="4">
    <source>
        <dbReference type="ARBA" id="ARBA00022827"/>
    </source>
</evidence>
<evidence type="ECO:0000259" key="7">
    <source>
        <dbReference type="Pfam" id="PF02771"/>
    </source>
</evidence>
<evidence type="ECO:0000256" key="1">
    <source>
        <dbReference type="ARBA" id="ARBA00001974"/>
    </source>
</evidence>
<protein>
    <recommendedName>
        <fullName evidence="10">Acyl-CoA dehydrogenase</fullName>
    </recommendedName>
</protein>
<dbReference type="GO" id="GO:0003995">
    <property type="term" value="F:acyl-CoA dehydrogenase activity"/>
    <property type="evidence" value="ECO:0007669"/>
    <property type="project" value="TreeGrafter"/>
</dbReference>
<dbReference type="PANTHER" id="PTHR43884:SF20">
    <property type="entry name" value="ACYL-COA DEHYDROGENASE FADE28"/>
    <property type="match status" value="1"/>
</dbReference>
<dbReference type="InterPro" id="IPR013786">
    <property type="entry name" value="AcylCoA_DH/ox_N"/>
</dbReference>
<dbReference type="InterPro" id="IPR036250">
    <property type="entry name" value="AcylCo_DH-like_C"/>
</dbReference>